<evidence type="ECO:0000313" key="1">
    <source>
        <dbReference type="EnsemblMetazoa" id="Aqu2.1.27758_001"/>
    </source>
</evidence>
<proteinExistence type="predicted"/>
<dbReference type="AlphaFoldDB" id="A0A1X7UJU0"/>
<dbReference type="PANTHER" id="PTHR24559:SF450">
    <property type="entry name" value="RNA-DIRECTED DNA POLYMERASE HOMOLOG"/>
    <property type="match status" value="1"/>
</dbReference>
<organism evidence="1">
    <name type="scientific">Amphimedon queenslandica</name>
    <name type="common">Sponge</name>
    <dbReference type="NCBI Taxonomy" id="400682"/>
    <lineage>
        <taxon>Eukaryota</taxon>
        <taxon>Metazoa</taxon>
        <taxon>Porifera</taxon>
        <taxon>Demospongiae</taxon>
        <taxon>Heteroscleromorpha</taxon>
        <taxon>Haplosclerida</taxon>
        <taxon>Niphatidae</taxon>
        <taxon>Amphimedon</taxon>
    </lineage>
</organism>
<dbReference type="InParanoid" id="A0A1X7UJU0"/>
<sequence length="114" mass="12873">MLHLGIIRPSFSSCTSLNMVPKKSGDWRPCGDYHALNKVTVPDHYPIPHIQDFTVKLQGTTIFTKLDLVSSVPSDPGGTIRHPKDSYNNSIRTFRVCLHAVRVEERSSVFPTFY</sequence>
<dbReference type="Gene3D" id="3.30.70.270">
    <property type="match status" value="1"/>
</dbReference>
<dbReference type="InterPro" id="IPR043128">
    <property type="entry name" value="Rev_trsase/Diguanyl_cyclase"/>
</dbReference>
<accession>A0A1X7UJU0</accession>
<name>A0A1X7UJU0_AMPQE</name>
<protein>
    <submittedName>
        <fullName evidence="1">Uncharacterized protein</fullName>
    </submittedName>
</protein>
<dbReference type="InterPro" id="IPR053134">
    <property type="entry name" value="RNA-dir_DNA_polymerase"/>
</dbReference>
<dbReference type="EnsemblMetazoa" id="Aqu2.1.27758_001">
    <property type="protein sequence ID" value="Aqu2.1.27758_001"/>
    <property type="gene ID" value="Aqu2.1.27758"/>
</dbReference>
<dbReference type="Gene3D" id="3.10.10.10">
    <property type="entry name" value="HIV Type 1 Reverse Transcriptase, subunit A, domain 1"/>
    <property type="match status" value="1"/>
</dbReference>
<dbReference type="eggNOG" id="KOG0017">
    <property type="taxonomic scope" value="Eukaryota"/>
</dbReference>
<dbReference type="InterPro" id="IPR043502">
    <property type="entry name" value="DNA/RNA_pol_sf"/>
</dbReference>
<dbReference type="PANTHER" id="PTHR24559">
    <property type="entry name" value="TRANSPOSON TY3-I GAG-POL POLYPROTEIN"/>
    <property type="match status" value="1"/>
</dbReference>
<dbReference type="SUPFAM" id="SSF56672">
    <property type="entry name" value="DNA/RNA polymerases"/>
    <property type="match status" value="1"/>
</dbReference>
<reference evidence="1" key="1">
    <citation type="submission" date="2017-05" db="UniProtKB">
        <authorList>
            <consortium name="EnsemblMetazoa"/>
        </authorList>
    </citation>
    <scope>IDENTIFICATION</scope>
</reference>